<proteinExistence type="predicted"/>
<reference evidence="3 4" key="1">
    <citation type="journal article" date="2018" name="BMC Genomics">
        <title>The genome of Naegleria lovaniensis, the basis for a comparative approach to unravel pathogenicity factors of the human pathogenic amoeba N. fowleri.</title>
        <authorList>
            <person name="Liechti N."/>
            <person name="Schurch N."/>
            <person name="Bruggmann R."/>
            <person name="Wittwer M."/>
        </authorList>
    </citation>
    <scope>NUCLEOTIDE SEQUENCE [LARGE SCALE GENOMIC DNA]</scope>
    <source>
        <strain evidence="3 4">ATCC 30569</strain>
    </source>
</reference>
<feature type="region of interest" description="Disordered" evidence="1">
    <location>
        <begin position="1"/>
        <end position="21"/>
    </location>
</feature>
<dbReference type="SUPFAM" id="SSF56112">
    <property type="entry name" value="Protein kinase-like (PK-like)"/>
    <property type="match status" value="1"/>
</dbReference>
<dbReference type="Pfam" id="PF00069">
    <property type="entry name" value="Pkinase"/>
    <property type="match status" value="1"/>
</dbReference>
<dbReference type="CDD" id="cd00180">
    <property type="entry name" value="PKc"/>
    <property type="match status" value="1"/>
</dbReference>
<dbReference type="RefSeq" id="XP_044542275.1">
    <property type="nucleotide sequence ID" value="XM_044688643.1"/>
</dbReference>
<evidence type="ECO:0000313" key="3">
    <source>
        <dbReference type="EMBL" id="KAG2373101.1"/>
    </source>
</evidence>
<dbReference type="GeneID" id="68105287"/>
<dbReference type="Gene3D" id="1.10.510.10">
    <property type="entry name" value="Transferase(Phosphotransferase) domain 1"/>
    <property type="match status" value="1"/>
</dbReference>
<comment type="caution">
    <text evidence="3">The sequence shown here is derived from an EMBL/GenBank/DDBJ whole genome shotgun (WGS) entry which is preliminary data.</text>
</comment>
<dbReference type="Proteomes" id="UP000816034">
    <property type="component" value="Unassembled WGS sequence"/>
</dbReference>
<dbReference type="GO" id="GO:0004674">
    <property type="term" value="F:protein serine/threonine kinase activity"/>
    <property type="evidence" value="ECO:0007669"/>
    <property type="project" value="TreeGrafter"/>
</dbReference>
<protein>
    <recommendedName>
        <fullName evidence="2">Protein kinase domain-containing protein</fullName>
    </recommendedName>
</protein>
<evidence type="ECO:0000256" key="1">
    <source>
        <dbReference type="SAM" id="MobiDB-lite"/>
    </source>
</evidence>
<dbReference type="PANTHER" id="PTHR44167:SF24">
    <property type="entry name" value="SERINE_THREONINE-PROTEIN KINASE CHK2"/>
    <property type="match status" value="1"/>
</dbReference>
<keyword evidence="4" id="KW-1185">Reference proteome</keyword>
<dbReference type="InterPro" id="IPR008271">
    <property type="entry name" value="Ser/Thr_kinase_AS"/>
</dbReference>
<feature type="region of interest" description="Disordered" evidence="1">
    <location>
        <begin position="391"/>
        <end position="423"/>
    </location>
</feature>
<dbReference type="GO" id="GO:0005634">
    <property type="term" value="C:nucleus"/>
    <property type="evidence" value="ECO:0007669"/>
    <property type="project" value="TreeGrafter"/>
</dbReference>
<dbReference type="PANTHER" id="PTHR44167">
    <property type="entry name" value="OVARIAN-SPECIFIC SERINE/THREONINE-PROTEIN KINASE LOK-RELATED"/>
    <property type="match status" value="1"/>
</dbReference>
<dbReference type="PROSITE" id="PS50011">
    <property type="entry name" value="PROTEIN_KINASE_DOM"/>
    <property type="match status" value="1"/>
</dbReference>
<gene>
    <name evidence="3" type="ORF">C9374_012833</name>
</gene>
<evidence type="ECO:0000259" key="2">
    <source>
        <dbReference type="PROSITE" id="PS50011"/>
    </source>
</evidence>
<name>A0AA88KEB5_NAELO</name>
<dbReference type="InterPro" id="IPR000719">
    <property type="entry name" value="Prot_kinase_dom"/>
</dbReference>
<dbReference type="AlphaFoldDB" id="A0AA88KEB5"/>
<dbReference type="EMBL" id="PYSW02000060">
    <property type="protein sequence ID" value="KAG2373101.1"/>
    <property type="molecule type" value="Genomic_DNA"/>
</dbReference>
<dbReference type="GO" id="GO:0044773">
    <property type="term" value="P:mitotic DNA damage checkpoint signaling"/>
    <property type="evidence" value="ECO:0007669"/>
    <property type="project" value="TreeGrafter"/>
</dbReference>
<organism evidence="3 4">
    <name type="scientific">Naegleria lovaniensis</name>
    <name type="common">Amoeba</name>
    <dbReference type="NCBI Taxonomy" id="51637"/>
    <lineage>
        <taxon>Eukaryota</taxon>
        <taxon>Discoba</taxon>
        <taxon>Heterolobosea</taxon>
        <taxon>Tetramitia</taxon>
        <taxon>Eutetramitia</taxon>
        <taxon>Vahlkampfiidae</taxon>
        <taxon>Naegleria</taxon>
    </lineage>
</organism>
<dbReference type="PROSITE" id="PS00108">
    <property type="entry name" value="PROTEIN_KINASE_ST"/>
    <property type="match status" value="1"/>
</dbReference>
<sequence length="423" mass="48081">MSTSNNNKLEYSSLSNHQCQPLESKNNTATSLEFSNAGYINGSFLDLESMKRKRLHIQLLPDDEIVLTSNSCYEIKGTVQTCEDTNESLEGKQVVLVKSRSTSFYLTIFNSELIISQCKPPFSIFLKDVNSCKVFRESSLLATPKNFEVSLCGQCLTKLLSSLTPESKKRIVIELLCETQFIHSRNIIHNDIKLDNVVIYTDKKQLQYSKYIDFELSKRFDKYNMNEEVCTDNNAETLFSGSGTPGYYPPEKLAVMNDRNTVDLRYSLTPKSDIYSLGIVLLEILTGNSVNDSYSIEDAFTTLSRDHDFASMHGIISCMIHPDKSKRPTASMILQTLIQEKGWDLKLAHEGWKKARTSLTEDFWKTHGVLERDLFDDAINNVTLEQLVQVTTTSESSEENKKRNNHPTVDVTANKKWKHASNK</sequence>
<dbReference type="InterPro" id="IPR011009">
    <property type="entry name" value="Kinase-like_dom_sf"/>
</dbReference>
<dbReference type="GO" id="GO:0005524">
    <property type="term" value="F:ATP binding"/>
    <property type="evidence" value="ECO:0007669"/>
    <property type="project" value="InterPro"/>
</dbReference>
<dbReference type="SMART" id="SM00220">
    <property type="entry name" value="S_TKc"/>
    <property type="match status" value="1"/>
</dbReference>
<feature type="domain" description="Protein kinase" evidence="2">
    <location>
        <begin position="1"/>
        <end position="338"/>
    </location>
</feature>
<accession>A0AA88KEB5</accession>
<evidence type="ECO:0000313" key="4">
    <source>
        <dbReference type="Proteomes" id="UP000816034"/>
    </source>
</evidence>